<name>A0AAD5CMP8_AMBAR</name>
<proteinExistence type="predicted"/>
<accession>A0AAD5CMP8</accession>
<feature type="non-terminal residue" evidence="2">
    <location>
        <position position="95"/>
    </location>
</feature>
<organism evidence="2 3">
    <name type="scientific">Ambrosia artemisiifolia</name>
    <name type="common">Common ragweed</name>
    <dbReference type="NCBI Taxonomy" id="4212"/>
    <lineage>
        <taxon>Eukaryota</taxon>
        <taxon>Viridiplantae</taxon>
        <taxon>Streptophyta</taxon>
        <taxon>Embryophyta</taxon>
        <taxon>Tracheophyta</taxon>
        <taxon>Spermatophyta</taxon>
        <taxon>Magnoliopsida</taxon>
        <taxon>eudicotyledons</taxon>
        <taxon>Gunneridae</taxon>
        <taxon>Pentapetalae</taxon>
        <taxon>asterids</taxon>
        <taxon>campanulids</taxon>
        <taxon>Asterales</taxon>
        <taxon>Asteraceae</taxon>
        <taxon>Asteroideae</taxon>
        <taxon>Heliantheae alliance</taxon>
        <taxon>Heliantheae</taxon>
        <taxon>Ambrosia</taxon>
    </lineage>
</organism>
<comment type="caution">
    <text evidence="2">The sequence shown here is derived from an EMBL/GenBank/DDBJ whole genome shotgun (WGS) entry which is preliminary data.</text>
</comment>
<keyword evidence="3" id="KW-1185">Reference proteome</keyword>
<dbReference type="AlphaFoldDB" id="A0AAD5CMP8"/>
<dbReference type="EMBL" id="JAMZMK010007534">
    <property type="protein sequence ID" value="KAI7744457.1"/>
    <property type="molecule type" value="Genomic_DNA"/>
</dbReference>
<evidence type="ECO:0000313" key="3">
    <source>
        <dbReference type="Proteomes" id="UP001206925"/>
    </source>
</evidence>
<feature type="non-terminal residue" evidence="2">
    <location>
        <position position="1"/>
    </location>
</feature>
<dbReference type="Proteomes" id="UP001206925">
    <property type="component" value="Unassembled WGS sequence"/>
</dbReference>
<evidence type="ECO:0000313" key="2">
    <source>
        <dbReference type="EMBL" id="KAI7744457.1"/>
    </source>
</evidence>
<feature type="chain" id="PRO_5042268855" evidence="1">
    <location>
        <begin position="36"/>
        <end position="95"/>
    </location>
</feature>
<reference evidence="2" key="1">
    <citation type="submission" date="2022-06" db="EMBL/GenBank/DDBJ databases">
        <title>Uncovering the hologenomic basis of an extraordinary plant invasion.</title>
        <authorList>
            <person name="Bieker V.C."/>
            <person name="Martin M.D."/>
            <person name="Gilbert T."/>
            <person name="Hodgins K."/>
            <person name="Battlay P."/>
            <person name="Petersen B."/>
            <person name="Wilson J."/>
        </authorList>
    </citation>
    <scope>NUCLEOTIDE SEQUENCE</scope>
    <source>
        <strain evidence="2">AA19_3_7</strain>
        <tissue evidence="2">Leaf</tissue>
    </source>
</reference>
<evidence type="ECO:0000256" key="1">
    <source>
        <dbReference type="SAM" id="SignalP"/>
    </source>
</evidence>
<protein>
    <submittedName>
        <fullName evidence="2">Uncharacterized protein</fullName>
    </submittedName>
</protein>
<feature type="signal peptide" evidence="1">
    <location>
        <begin position="1"/>
        <end position="35"/>
    </location>
</feature>
<gene>
    <name evidence="2" type="ORF">M8C21_016588</name>
</gene>
<sequence length="95" mass="10763">RDEATKGMNNSIPIGKSKTLMNLLVFVFLVNDSEAHYSYTSVHYTIKVLKESEELDRLHRDGNDVIRCKLKTFARVYIQLPKIVSIYSKEAGGAS</sequence>
<keyword evidence="1" id="KW-0732">Signal</keyword>